<dbReference type="RefSeq" id="WP_193911246.1">
    <property type="nucleotide sequence ID" value="NZ_JADEXG010000070.1"/>
</dbReference>
<proteinExistence type="predicted"/>
<name>A0A8J7DN77_9CYAN</name>
<feature type="transmembrane region" description="Helical" evidence="1">
    <location>
        <begin position="77"/>
        <end position="95"/>
    </location>
</feature>
<comment type="caution">
    <text evidence="2">The sequence shown here is derived from an EMBL/GenBank/DDBJ whole genome shotgun (WGS) entry which is preliminary data.</text>
</comment>
<accession>A0A8J7DN77</accession>
<dbReference type="EMBL" id="JADEXG010000070">
    <property type="protein sequence ID" value="MBE9079866.1"/>
    <property type="molecule type" value="Genomic_DNA"/>
</dbReference>
<feature type="transmembrane region" description="Helical" evidence="1">
    <location>
        <begin position="20"/>
        <end position="43"/>
    </location>
</feature>
<keyword evidence="1" id="KW-0472">Membrane</keyword>
<sequence>MKQSEALTVSIGVLGGVDVLVTATVIPVPVWVTFTAWASFFIVGGGSRGFVKSVACNITGIIIAALSLLAIDLIGNNIIVAAICVGIGSAAMVQASKLPFTHGITPAIVWGFSQTVGTVAVTGLPVTAGLPNNPVLIAIVAMILGAIFGYLSEAWGKAMTTSLQPLGSGEEI</sequence>
<reference evidence="2" key="1">
    <citation type="submission" date="2020-10" db="EMBL/GenBank/DDBJ databases">
        <authorList>
            <person name="Castelo-Branco R."/>
            <person name="Eusebio N."/>
            <person name="Adriana R."/>
            <person name="Vieira A."/>
            <person name="Brugerolle De Fraissinette N."/>
            <person name="Rezende De Castro R."/>
            <person name="Schneider M.P."/>
            <person name="Vasconcelos V."/>
            <person name="Leao P.N."/>
        </authorList>
    </citation>
    <scope>NUCLEOTIDE SEQUENCE</scope>
    <source>
        <strain evidence="2">LEGE 07310</strain>
    </source>
</reference>
<keyword evidence="1" id="KW-0812">Transmembrane</keyword>
<evidence type="ECO:0000256" key="1">
    <source>
        <dbReference type="SAM" id="Phobius"/>
    </source>
</evidence>
<gene>
    <name evidence="2" type="ORF">IQ241_21645</name>
</gene>
<organism evidence="2 3">
    <name type="scientific">Vasconcelosia minhoensis LEGE 07310</name>
    <dbReference type="NCBI Taxonomy" id="915328"/>
    <lineage>
        <taxon>Bacteria</taxon>
        <taxon>Bacillati</taxon>
        <taxon>Cyanobacteriota</taxon>
        <taxon>Cyanophyceae</taxon>
        <taxon>Nodosilineales</taxon>
        <taxon>Cymatolegaceae</taxon>
        <taxon>Vasconcelosia</taxon>
        <taxon>Vasconcelosia minhoensis</taxon>
    </lineage>
</organism>
<dbReference type="AlphaFoldDB" id="A0A8J7DN77"/>
<feature type="transmembrane region" description="Helical" evidence="1">
    <location>
        <begin position="50"/>
        <end position="71"/>
    </location>
</feature>
<evidence type="ECO:0000313" key="3">
    <source>
        <dbReference type="Proteomes" id="UP000636505"/>
    </source>
</evidence>
<dbReference type="InterPro" id="IPR009476">
    <property type="entry name" value="DUF1097"/>
</dbReference>
<evidence type="ECO:0000313" key="2">
    <source>
        <dbReference type="EMBL" id="MBE9079866.1"/>
    </source>
</evidence>
<protein>
    <submittedName>
        <fullName evidence="2">DUF1097 domain-containing protein</fullName>
    </submittedName>
</protein>
<dbReference type="Pfam" id="PF06496">
    <property type="entry name" value="DUF1097"/>
    <property type="match status" value="1"/>
</dbReference>
<keyword evidence="3" id="KW-1185">Reference proteome</keyword>
<dbReference type="Proteomes" id="UP000636505">
    <property type="component" value="Unassembled WGS sequence"/>
</dbReference>
<keyword evidence="1" id="KW-1133">Transmembrane helix</keyword>
<feature type="transmembrane region" description="Helical" evidence="1">
    <location>
        <begin position="134"/>
        <end position="151"/>
    </location>
</feature>
<feature type="transmembrane region" description="Helical" evidence="1">
    <location>
        <begin position="107"/>
        <end position="128"/>
    </location>
</feature>